<dbReference type="PIRSF" id="PIRSF015582">
    <property type="entry name" value="Cit_lyase_B"/>
    <property type="match status" value="1"/>
</dbReference>
<organism evidence="5">
    <name type="scientific">freshwater metagenome</name>
    <dbReference type="NCBI Taxonomy" id="449393"/>
    <lineage>
        <taxon>unclassified sequences</taxon>
        <taxon>metagenomes</taxon>
        <taxon>ecological metagenomes</taxon>
    </lineage>
</organism>
<evidence type="ECO:0000259" key="4">
    <source>
        <dbReference type="Pfam" id="PF03328"/>
    </source>
</evidence>
<keyword evidence="3" id="KW-0460">Magnesium</keyword>
<gene>
    <name evidence="5" type="ORF">UFOPK2992_00042</name>
</gene>
<name>A0A6J6WT87_9ZZZZ</name>
<dbReference type="EMBL" id="CAFAAI010000003">
    <property type="protein sequence ID" value="CAB4785457.1"/>
    <property type="molecule type" value="Genomic_DNA"/>
</dbReference>
<feature type="domain" description="HpcH/HpaI aldolase/citrate lyase" evidence="4">
    <location>
        <begin position="9"/>
        <end position="219"/>
    </location>
</feature>
<evidence type="ECO:0000313" key="5">
    <source>
        <dbReference type="EMBL" id="CAB4785457.1"/>
    </source>
</evidence>
<dbReference type="InterPro" id="IPR005000">
    <property type="entry name" value="Aldolase/citrate-lyase_domain"/>
</dbReference>
<dbReference type="PANTHER" id="PTHR32308">
    <property type="entry name" value="LYASE BETA SUBUNIT, PUTATIVE (AFU_ORTHOLOGUE AFUA_4G13030)-RELATED"/>
    <property type="match status" value="1"/>
</dbReference>
<dbReference type="Gene3D" id="3.20.20.60">
    <property type="entry name" value="Phosphoenolpyruvate-binding domains"/>
    <property type="match status" value="1"/>
</dbReference>
<accession>A0A6J6WT87</accession>
<evidence type="ECO:0000256" key="2">
    <source>
        <dbReference type="ARBA" id="ARBA00022723"/>
    </source>
</evidence>
<dbReference type="Pfam" id="PF03328">
    <property type="entry name" value="HpcH_HpaI"/>
    <property type="match status" value="1"/>
</dbReference>
<dbReference type="GO" id="GO:0006107">
    <property type="term" value="P:oxaloacetate metabolic process"/>
    <property type="evidence" value="ECO:0007669"/>
    <property type="project" value="TreeGrafter"/>
</dbReference>
<protein>
    <submittedName>
        <fullName evidence="5">Unannotated protein</fullName>
    </submittedName>
</protein>
<dbReference type="SUPFAM" id="SSF51621">
    <property type="entry name" value="Phosphoenolpyruvate/pyruvate domain"/>
    <property type="match status" value="1"/>
</dbReference>
<dbReference type="GO" id="GO:0000287">
    <property type="term" value="F:magnesium ion binding"/>
    <property type="evidence" value="ECO:0007669"/>
    <property type="project" value="TreeGrafter"/>
</dbReference>
<reference evidence="5" key="1">
    <citation type="submission" date="2020-05" db="EMBL/GenBank/DDBJ databases">
        <authorList>
            <person name="Chiriac C."/>
            <person name="Salcher M."/>
            <person name="Ghai R."/>
            <person name="Kavagutti S V."/>
        </authorList>
    </citation>
    <scope>NUCLEOTIDE SEQUENCE</scope>
</reference>
<dbReference type="GO" id="GO:0003824">
    <property type="term" value="F:catalytic activity"/>
    <property type="evidence" value="ECO:0007669"/>
    <property type="project" value="InterPro"/>
</dbReference>
<comment type="cofactor">
    <cofactor evidence="1">
        <name>Mg(2+)</name>
        <dbReference type="ChEBI" id="CHEBI:18420"/>
    </cofactor>
</comment>
<dbReference type="InterPro" id="IPR011206">
    <property type="entry name" value="Citrate_lyase_beta/mcl1/mcl2"/>
</dbReference>
<keyword evidence="2" id="KW-0479">Metal-binding</keyword>
<dbReference type="InterPro" id="IPR040442">
    <property type="entry name" value="Pyrv_kinase-like_dom_sf"/>
</dbReference>
<evidence type="ECO:0000256" key="1">
    <source>
        <dbReference type="ARBA" id="ARBA00001946"/>
    </source>
</evidence>
<sequence>MVEKLPALAHQADVLLANLEDGIRPDQKAAARQSLVAIANNLDRGNAQLWVRVNGLDAPWFLDDMLTLTSEACDRIDVYMLPKVQGPEDIEFADRLLAQLEARAGAHRPILVHALLESALGISNVDAICGASLRLQGVSIGPADLAADRRMKTTRVGGGHPDYLVRADSDEAQPSRATYLQDLWHYTVSRVVDACAAHGVAPIIGPFGDIHDHVGCEDHFRRASVMGCAGGWTLHPSQLPIAERVFSPRPSEVAWAEKVIAALGDGTGTVLVEGTMQDDATVRQCVVVLETARLAVSRNPDLAAEYGW</sequence>
<proteinExistence type="predicted"/>
<dbReference type="PANTHER" id="PTHR32308:SF10">
    <property type="entry name" value="CITRATE LYASE SUBUNIT BETA"/>
    <property type="match status" value="1"/>
</dbReference>
<dbReference type="InterPro" id="IPR015813">
    <property type="entry name" value="Pyrv/PenolPyrv_kinase-like_dom"/>
</dbReference>
<dbReference type="AlphaFoldDB" id="A0A6J6WT87"/>
<evidence type="ECO:0000256" key="3">
    <source>
        <dbReference type="ARBA" id="ARBA00022842"/>
    </source>
</evidence>